<proteinExistence type="predicted"/>
<name>A0A1T4LUF4_9BACT</name>
<protein>
    <submittedName>
        <fullName evidence="1">Uncharacterized protein</fullName>
    </submittedName>
</protein>
<sequence>MLFTFLKLTHKTMPDFSQRAFQTGIGVNLHTNESIVHVKAICLFVNLFLITALTTYGQQFRLPGTSGQAQTDSLRKKPLQLIPGNYYSSRLAFFCKKELQLEKLTKVSIKIRLGSTDYVDRLEGKRKN</sequence>
<dbReference type="STRING" id="413434.SAMN04488132_1035"/>
<keyword evidence="2" id="KW-1185">Reference proteome</keyword>
<organism evidence="1 2">
    <name type="scientific">Sediminibacterium ginsengisoli</name>
    <dbReference type="NCBI Taxonomy" id="413434"/>
    <lineage>
        <taxon>Bacteria</taxon>
        <taxon>Pseudomonadati</taxon>
        <taxon>Bacteroidota</taxon>
        <taxon>Chitinophagia</taxon>
        <taxon>Chitinophagales</taxon>
        <taxon>Chitinophagaceae</taxon>
        <taxon>Sediminibacterium</taxon>
    </lineage>
</organism>
<evidence type="ECO:0000313" key="1">
    <source>
        <dbReference type="EMBL" id="SJZ58315.1"/>
    </source>
</evidence>
<dbReference type="Proteomes" id="UP000190888">
    <property type="component" value="Unassembled WGS sequence"/>
</dbReference>
<gene>
    <name evidence="1" type="ORF">SAMN04488132_1035</name>
</gene>
<reference evidence="1 2" key="1">
    <citation type="submission" date="2017-02" db="EMBL/GenBank/DDBJ databases">
        <authorList>
            <person name="Peterson S.W."/>
        </authorList>
    </citation>
    <scope>NUCLEOTIDE SEQUENCE [LARGE SCALE GENOMIC DNA]</scope>
    <source>
        <strain evidence="1 2">DSM 22335</strain>
    </source>
</reference>
<evidence type="ECO:0000313" key="2">
    <source>
        <dbReference type="Proteomes" id="UP000190888"/>
    </source>
</evidence>
<dbReference type="AlphaFoldDB" id="A0A1T4LUF4"/>
<dbReference type="EMBL" id="FUWH01000003">
    <property type="protein sequence ID" value="SJZ58315.1"/>
    <property type="molecule type" value="Genomic_DNA"/>
</dbReference>
<accession>A0A1T4LUF4</accession>